<dbReference type="Proteomes" id="UP000299102">
    <property type="component" value="Unassembled WGS sequence"/>
</dbReference>
<gene>
    <name evidence="1" type="ORF">EVAR_53588_1</name>
</gene>
<reference evidence="1 2" key="1">
    <citation type="journal article" date="2019" name="Commun. Biol.">
        <title>The bagworm genome reveals a unique fibroin gene that provides high tensile strength.</title>
        <authorList>
            <person name="Kono N."/>
            <person name="Nakamura H."/>
            <person name="Ohtoshi R."/>
            <person name="Tomita M."/>
            <person name="Numata K."/>
            <person name="Arakawa K."/>
        </authorList>
    </citation>
    <scope>NUCLEOTIDE SEQUENCE [LARGE SCALE GENOMIC DNA]</scope>
</reference>
<sequence length="141" mass="15821">MTSIRVRIDRTNSSVLNIDRLRELITILTAVPLSIPTSVLLSMPICITRDSKPVLDLITSSPSEFRPSATLARGVAPAPLVRMVSFLRDLRWDVRRRSVAGALTAQRPRRGSACDDRCVSETTELTKYYIVNERSRLLSPR</sequence>
<proteinExistence type="predicted"/>
<keyword evidence="2" id="KW-1185">Reference proteome</keyword>
<organism evidence="1 2">
    <name type="scientific">Eumeta variegata</name>
    <name type="common">Bagworm moth</name>
    <name type="synonym">Eumeta japonica</name>
    <dbReference type="NCBI Taxonomy" id="151549"/>
    <lineage>
        <taxon>Eukaryota</taxon>
        <taxon>Metazoa</taxon>
        <taxon>Ecdysozoa</taxon>
        <taxon>Arthropoda</taxon>
        <taxon>Hexapoda</taxon>
        <taxon>Insecta</taxon>
        <taxon>Pterygota</taxon>
        <taxon>Neoptera</taxon>
        <taxon>Endopterygota</taxon>
        <taxon>Lepidoptera</taxon>
        <taxon>Glossata</taxon>
        <taxon>Ditrysia</taxon>
        <taxon>Tineoidea</taxon>
        <taxon>Psychidae</taxon>
        <taxon>Oiketicinae</taxon>
        <taxon>Eumeta</taxon>
    </lineage>
</organism>
<name>A0A4C1YMF5_EUMVA</name>
<dbReference type="EMBL" id="BGZK01001252">
    <property type="protein sequence ID" value="GBP75547.1"/>
    <property type="molecule type" value="Genomic_DNA"/>
</dbReference>
<comment type="caution">
    <text evidence="1">The sequence shown here is derived from an EMBL/GenBank/DDBJ whole genome shotgun (WGS) entry which is preliminary data.</text>
</comment>
<protein>
    <submittedName>
        <fullName evidence="1">Uncharacterized protein</fullName>
    </submittedName>
</protein>
<accession>A0A4C1YMF5</accession>
<evidence type="ECO:0000313" key="1">
    <source>
        <dbReference type="EMBL" id="GBP75547.1"/>
    </source>
</evidence>
<evidence type="ECO:0000313" key="2">
    <source>
        <dbReference type="Proteomes" id="UP000299102"/>
    </source>
</evidence>
<dbReference type="AlphaFoldDB" id="A0A4C1YMF5"/>